<sequence length="83" mass="9748">MRLSPEHLALLKTVFNKFLSDNGKKSFKSTQKYLDKLYYLAWFAYGFLVTLIFVDDPAQIRLHVNYPQIVYQCIKSLKSREGV</sequence>
<dbReference type="Proteomes" id="UP000240490">
    <property type="component" value="Unassembled WGS sequence"/>
</dbReference>
<accession>A0A2R6AWE4</accession>
<comment type="caution">
    <text evidence="2">The sequence shown here is derived from an EMBL/GenBank/DDBJ whole genome shotgun (WGS) entry which is preliminary data.</text>
</comment>
<proteinExistence type="predicted"/>
<evidence type="ECO:0000256" key="1">
    <source>
        <dbReference type="SAM" id="Phobius"/>
    </source>
</evidence>
<evidence type="ECO:0000313" key="3">
    <source>
        <dbReference type="Proteomes" id="UP000240490"/>
    </source>
</evidence>
<keyword evidence="1" id="KW-0472">Membrane</keyword>
<dbReference type="AlphaFoldDB" id="A0A2R6AWE4"/>
<dbReference type="EMBL" id="NEXJ01000075">
    <property type="protein sequence ID" value="PSN90633.1"/>
    <property type="molecule type" value="Genomic_DNA"/>
</dbReference>
<keyword evidence="1" id="KW-0812">Transmembrane</keyword>
<protein>
    <submittedName>
        <fullName evidence="2">Uncharacterized protein</fullName>
    </submittedName>
</protein>
<name>A0A2R6AWE4_9ARCH</name>
<feature type="transmembrane region" description="Helical" evidence="1">
    <location>
        <begin position="37"/>
        <end position="54"/>
    </location>
</feature>
<evidence type="ECO:0000313" key="2">
    <source>
        <dbReference type="EMBL" id="PSN90633.1"/>
    </source>
</evidence>
<gene>
    <name evidence="2" type="ORF">B9Q08_04280</name>
</gene>
<keyword evidence="1" id="KW-1133">Transmembrane helix</keyword>
<reference evidence="2 3" key="1">
    <citation type="submission" date="2017-04" db="EMBL/GenBank/DDBJ databases">
        <title>Novel microbial lineages endemic to geothermal iron-oxide mats fill important gaps in the evolutionary history of Archaea.</title>
        <authorList>
            <person name="Jay Z.J."/>
            <person name="Beam J.P."/>
            <person name="Dlakic M."/>
            <person name="Rusch D.B."/>
            <person name="Kozubal M.A."/>
            <person name="Inskeep W.P."/>
        </authorList>
    </citation>
    <scope>NUCLEOTIDE SEQUENCE [LARGE SCALE GENOMIC DNA]</scope>
    <source>
        <strain evidence="2">ECH_B_SAG-M15</strain>
    </source>
</reference>
<organism evidence="2 3">
    <name type="scientific">Candidatus Marsarchaeota G2 archaeon ECH_B_SAG-M15</name>
    <dbReference type="NCBI Taxonomy" id="1978162"/>
    <lineage>
        <taxon>Archaea</taxon>
        <taxon>Candidatus Marsarchaeota</taxon>
        <taxon>Candidatus Marsarchaeota group 2</taxon>
    </lineage>
</organism>